<keyword evidence="1" id="KW-0812">Transmembrane</keyword>
<protein>
    <submittedName>
        <fullName evidence="2">Uncharacterized protein</fullName>
    </submittedName>
</protein>
<gene>
    <name evidence="2" type="ORF">ESCO13_00004</name>
</gene>
<dbReference type="EMBL" id="KX552041">
    <property type="protein sequence ID" value="AOQ27150.1"/>
    <property type="molecule type" value="Genomic_DNA"/>
</dbReference>
<accession>A0A1D7XF35</accession>
<evidence type="ECO:0000256" key="1">
    <source>
        <dbReference type="SAM" id="Phobius"/>
    </source>
</evidence>
<feature type="transmembrane region" description="Helical" evidence="1">
    <location>
        <begin position="21"/>
        <end position="38"/>
    </location>
</feature>
<keyword evidence="3" id="KW-1185">Reference proteome</keyword>
<reference evidence="2" key="1">
    <citation type="submission" date="2017-02" db="EMBL/GenBank/DDBJ databases">
        <title>Complete genome sequence of two Escherichia coli phages, vB_EcoM_ ESCO5 and vB_EcoM_ESCO13, which are related to phAPEC8.</title>
        <authorList>
            <person name="Trotereau A."/>
            <person name="Gonnet M."/>
            <person name="Viardot A."/>
            <person name="Lalmanach A.-C."/>
            <person name="Guabiraba R."/>
            <person name="Chanteloup N."/>
            <person name="Schouler C."/>
        </authorList>
    </citation>
    <scope>NUCLEOTIDE SEQUENCE [LARGE SCALE GENOMIC DNA]</scope>
</reference>
<sequence length="39" mass="4322">MSKYTVEYTVENPAVSEGKKMTFAISIIAFVITILSIIL</sequence>
<evidence type="ECO:0000313" key="3">
    <source>
        <dbReference type="Proteomes" id="UP000225358"/>
    </source>
</evidence>
<organism evidence="2 3">
    <name type="scientific">Escherichia phage ESCO13</name>
    <dbReference type="NCBI Taxonomy" id="1881104"/>
    <lineage>
        <taxon>Viruses</taxon>
        <taxon>Duplodnaviria</taxon>
        <taxon>Heunggongvirae</taxon>
        <taxon>Uroviricota</taxon>
        <taxon>Caudoviricetes</taxon>
        <taxon>Stephanstirmvirinae</taxon>
        <taxon>Phapecoctavirus</taxon>
        <taxon>Phapecoctavirus ESCO13</taxon>
    </lineage>
</organism>
<dbReference type="Proteomes" id="UP000225358">
    <property type="component" value="Segment"/>
</dbReference>
<keyword evidence="1" id="KW-0472">Membrane</keyword>
<evidence type="ECO:0000313" key="2">
    <source>
        <dbReference type="EMBL" id="AOQ27150.1"/>
    </source>
</evidence>
<keyword evidence="1" id="KW-1133">Transmembrane helix</keyword>
<name>A0A1D7XF35_9CAUD</name>
<proteinExistence type="predicted"/>